<evidence type="ECO:0000313" key="2">
    <source>
        <dbReference type="EMBL" id="RUS82426.1"/>
    </source>
</evidence>
<dbReference type="OrthoDB" id="6146824at2759"/>
<protein>
    <recommendedName>
        <fullName evidence="4">Ig-like domain-containing protein</fullName>
    </recommendedName>
</protein>
<dbReference type="AlphaFoldDB" id="A0A3S1B8K5"/>
<dbReference type="EMBL" id="RQTK01000287">
    <property type="protein sequence ID" value="RUS82426.1"/>
    <property type="molecule type" value="Genomic_DNA"/>
</dbReference>
<feature type="non-terminal residue" evidence="2">
    <location>
        <position position="133"/>
    </location>
</feature>
<comment type="caution">
    <text evidence="2">The sequence shown here is derived from an EMBL/GenBank/DDBJ whole genome shotgun (WGS) entry which is preliminary data.</text>
</comment>
<keyword evidence="1" id="KW-0732">Signal</keyword>
<evidence type="ECO:0000256" key="1">
    <source>
        <dbReference type="SAM" id="SignalP"/>
    </source>
</evidence>
<dbReference type="PROSITE" id="PS51257">
    <property type="entry name" value="PROKAR_LIPOPROTEIN"/>
    <property type="match status" value="1"/>
</dbReference>
<dbReference type="Proteomes" id="UP000271974">
    <property type="component" value="Unassembled WGS sequence"/>
</dbReference>
<feature type="chain" id="PRO_5018714372" description="Ig-like domain-containing protein" evidence="1">
    <location>
        <begin position="21"/>
        <end position="133"/>
    </location>
</feature>
<gene>
    <name evidence="2" type="ORF">EGW08_009814</name>
</gene>
<sequence>MKTPTPVGLIVLSTLACALANITLDMRVTPSVVDPASTKNVTISCVAAQYDNEKQDTISSLRIFKSYETGWRIIAQISDLEPTNVFVKDKSITSQTGNMTRQGNVVGRLTISWYPASSSTLGQYKCLASKYTA</sequence>
<reference evidence="2 3" key="1">
    <citation type="submission" date="2019-01" db="EMBL/GenBank/DDBJ databases">
        <title>A draft genome assembly of the solar-powered sea slug Elysia chlorotica.</title>
        <authorList>
            <person name="Cai H."/>
            <person name="Li Q."/>
            <person name="Fang X."/>
            <person name="Li J."/>
            <person name="Curtis N.E."/>
            <person name="Altenburger A."/>
            <person name="Shibata T."/>
            <person name="Feng M."/>
            <person name="Maeda T."/>
            <person name="Schwartz J.A."/>
            <person name="Shigenobu S."/>
            <person name="Lundholm N."/>
            <person name="Nishiyama T."/>
            <person name="Yang H."/>
            <person name="Hasebe M."/>
            <person name="Li S."/>
            <person name="Pierce S.K."/>
            <person name="Wang J."/>
        </authorList>
    </citation>
    <scope>NUCLEOTIDE SEQUENCE [LARGE SCALE GENOMIC DNA]</scope>
    <source>
        <strain evidence="2">EC2010</strain>
        <tissue evidence="2">Whole organism of an adult</tissue>
    </source>
</reference>
<evidence type="ECO:0008006" key="4">
    <source>
        <dbReference type="Google" id="ProtNLM"/>
    </source>
</evidence>
<feature type="signal peptide" evidence="1">
    <location>
        <begin position="1"/>
        <end position="20"/>
    </location>
</feature>
<accession>A0A3S1B8K5</accession>
<evidence type="ECO:0000313" key="3">
    <source>
        <dbReference type="Proteomes" id="UP000271974"/>
    </source>
</evidence>
<keyword evidence="3" id="KW-1185">Reference proteome</keyword>
<name>A0A3S1B8K5_ELYCH</name>
<organism evidence="2 3">
    <name type="scientific">Elysia chlorotica</name>
    <name type="common">Eastern emerald elysia</name>
    <name type="synonym">Sea slug</name>
    <dbReference type="NCBI Taxonomy" id="188477"/>
    <lineage>
        <taxon>Eukaryota</taxon>
        <taxon>Metazoa</taxon>
        <taxon>Spiralia</taxon>
        <taxon>Lophotrochozoa</taxon>
        <taxon>Mollusca</taxon>
        <taxon>Gastropoda</taxon>
        <taxon>Heterobranchia</taxon>
        <taxon>Euthyneura</taxon>
        <taxon>Panpulmonata</taxon>
        <taxon>Sacoglossa</taxon>
        <taxon>Placobranchoidea</taxon>
        <taxon>Plakobranchidae</taxon>
        <taxon>Elysia</taxon>
    </lineage>
</organism>
<proteinExistence type="predicted"/>